<protein>
    <recommendedName>
        <fullName evidence="1">Antitoxin Xre/MbcA/ParS-like toxin-binding domain-containing protein</fullName>
    </recommendedName>
</protein>
<dbReference type="Proteomes" id="UP000387223">
    <property type="component" value="Unassembled WGS sequence"/>
</dbReference>
<evidence type="ECO:0000313" key="3">
    <source>
        <dbReference type="Proteomes" id="UP000387223"/>
    </source>
</evidence>
<evidence type="ECO:0000313" key="2">
    <source>
        <dbReference type="EMBL" id="GBO89138.1"/>
    </source>
</evidence>
<gene>
    <name evidence="2" type="ORF">MSSD14B_28060</name>
</gene>
<organism evidence="2 3">
    <name type="scientific">Marinobacter salsuginis</name>
    <dbReference type="NCBI Taxonomy" id="418719"/>
    <lineage>
        <taxon>Bacteria</taxon>
        <taxon>Pseudomonadati</taxon>
        <taxon>Pseudomonadota</taxon>
        <taxon>Gammaproteobacteria</taxon>
        <taxon>Pseudomonadales</taxon>
        <taxon>Marinobacteraceae</taxon>
        <taxon>Marinobacter</taxon>
    </lineage>
</organism>
<reference evidence="2 3" key="1">
    <citation type="journal article" date="2019" name="J. Gen. Appl. Microbiol.">
        <title>Aerobic degradation of cis-dichloroethene by the marine bacterium Marinobacter salsuginis strain 5N-3.</title>
        <authorList>
            <person name="Inoue Y."/>
            <person name="Fukunaga Y."/>
            <person name="Katsumata H."/>
            <person name="Ohji S."/>
            <person name="Hosoyama A."/>
            <person name="Mori K."/>
            <person name="Ando K."/>
        </authorList>
    </citation>
    <scope>NUCLEOTIDE SEQUENCE [LARGE SCALE GENOMIC DNA]</scope>
    <source>
        <strain evidence="2 3">NBRC 109114</strain>
    </source>
</reference>
<dbReference type="EMBL" id="BGZI01000020">
    <property type="protein sequence ID" value="GBO89138.1"/>
    <property type="molecule type" value="Genomic_DNA"/>
</dbReference>
<dbReference type="InterPro" id="IPR024467">
    <property type="entry name" value="Xre/MbcA/ParS-like_toxin-bd"/>
</dbReference>
<sequence>MATAIREEKEVDDRQVLGKALFKAAGALGISKADAASIVGRERTGISRDGIDPKSKAGELALMFVRIYRGLYAVVGGDAENMQHWVSTPNKSFGKAPREMMQTCEGLARVVMYIDAIRGKV</sequence>
<name>A0A5M3Q1P5_9GAMM</name>
<feature type="domain" description="Antitoxin Xre/MbcA/ParS-like toxin-binding" evidence="1">
    <location>
        <begin position="71"/>
        <end position="119"/>
    </location>
</feature>
<dbReference type="Pfam" id="PF09722">
    <property type="entry name" value="Xre_MbcA_ParS_C"/>
    <property type="match status" value="1"/>
</dbReference>
<proteinExistence type="predicted"/>
<comment type="caution">
    <text evidence="2">The sequence shown here is derived from an EMBL/GenBank/DDBJ whole genome shotgun (WGS) entry which is preliminary data.</text>
</comment>
<evidence type="ECO:0000259" key="1">
    <source>
        <dbReference type="Pfam" id="PF09722"/>
    </source>
</evidence>
<accession>A0A5M3Q1P5</accession>
<dbReference type="AlphaFoldDB" id="A0A5M3Q1P5"/>
<dbReference type="RefSeq" id="WP_153637326.1">
    <property type="nucleotide sequence ID" value="NZ_BGZI01000020.1"/>
</dbReference>